<organism evidence="1 2">
    <name type="scientific">Vibrio phage vB_VchM_Kuja</name>
    <dbReference type="NCBI Taxonomy" id="2686437"/>
    <lineage>
        <taxon>Viruses</taxon>
        <taxon>Duplodnaviria</taxon>
        <taxon>Heunggongvirae</taxon>
        <taxon>Uroviricota</taxon>
        <taxon>Caudoviricetes</taxon>
        <taxon>Pantevenvirales</taxon>
        <taxon>Ackermannviridae</taxon>
        <taxon>Kujavirus</taxon>
        <taxon>Kujavirus kuja</taxon>
    </lineage>
</organism>
<dbReference type="Gene3D" id="3.10.450.40">
    <property type="match status" value="1"/>
</dbReference>
<dbReference type="EMBL" id="MN718199">
    <property type="protein sequence ID" value="QGZ16052.1"/>
    <property type="molecule type" value="Genomic_DNA"/>
</dbReference>
<sequence length="124" mass="14071">MNDFDLTFKRHPITGDVAQRNGTNAILQSVRNIVLTASGDWKAEQGLGVGVYKLLGENSNGILTLLNLKTKINEQLSDFEKRIEIKQVDIKYINEDYGIKIYISFIVKNMSQILELTETINVLR</sequence>
<protein>
    <recommendedName>
        <fullName evidence="3">Baseplate wedge subunit</fullName>
    </recommendedName>
</protein>
<keyword evidence="2" id="KW-1185">Reference proteome</keyword>
<accession>A0A6B9JBV7</accession>
<reference evidence="1 2" key="1">
    <citation type="submission" date="2019-11" db="EMBL/GenBank/DDBJ databases">
        <title>Characterization of a novel member of the family Ackermannviridae.</title>
        <authorList>
            <person name="Maina A.N."/>
            <person name="Mwaura F.B."/>
            <person name="Jumba M."/>
        </authorList>
    </citation>
    <scope>NUCLEOTIDE SEQUENCE [LARGE SCALE GENOMIC DNA]</scope>
</reference>
<proteinExistence type="predicted"/>
<dbReference type="SUPFAM" id="SSF160719">
    <property type="entry name" value="gpW/gp25-like"/>
    <property type="match status" value="1"/>
</dbReference>
<gene>
    <name evidence="1" type="ORF">Kuja_0610</name>
</gene>
<name>A0A6B9JBV7_9CAUD</name>
<evidence type="ECO:0000313" key="1">
    <source>
        <dbReference type="EMBL" id="QGZ16052.1"/>
    </source>
</evidence>
<dbReference type="Proteomes" id="UP000433471">
    <property type="component" value="Segment"/>
</dbReference>
<evidence type="ECO:0000313" key="2">
    <source>
        <dbReference type="Proteomes" id="UP000433471"/>
    </source>
</evidence>
<evidence type="ECO:0008006" key="3">
    <source>
        <dbReference type="Google" id="ProtNLM"/>
    </source>
</evidence>